<evidence type="ECO:0000256" key="3">
    <source>
        <dbReference type="ARBA" id="ARBA00012309"/>
    </source>
</evidence>
<dbReference type="SUPFAM" id="SSF51735">
    <property type="entry name" value="NAD(P)-binding Rossmann-fold domains"/>
    <property type="match status" value="3"/>
</dbReference>
<evidence type="ECO:0000256" key="11">
    <source>
        <dbReference type="ARBA" id="ARBA00048110"/>
    </source>
</evidence>
<comment type="catalytic activity">
    <reaction evidence="12">
        <text>a secondary alcohol + NAD(+) = a ketone + NADH + H(+)</text>
        <dbReference type="Rhea" id="RHEA:10740"/>
        <dbReference type="ChEBI" id="CHEBI:15378"/>
        <dbReference type="ChEBI" id="CHEBI:17087"/>
        <dbReference type="ChEBI" id="CHEBI:35681"/>
        <dbReference type="ChEBI" id="CHEBI:57540"/>
        <dbReference type="ChEBI" id="CHEBI:57945"/>
        <dbReference type="EC" id="1.1.1.1"/>
    </reaction>
</comment>
<dbReference type="EC" id="1.1.1.1" evidence="4"/>
<feature type="domain" description="Alcohol dehydrogenase-like N-terminal" evidence="15">
    <location>
        <begin position="358"/>
        <end position="486"/>
    </location>
</feature>
<keyword evidence="7" id="KW-0560">Oxidoreductase</keyword>
<feature type="domain" description="Alcohol dehydrogenase-like N-terminal" evidence="15">
    <location>
        <begin position="629"/>
        <end position="757"/>
    </location>
</feature>
<keyword evidence="8" id="KW-0520">NAD</keyword>
<evidence type="ECO:0000259" key="14">
    <source>
        <dbReference type="Pfam" id="PF00107"/>
    </source>
</evidence>
<evidence type="ECO:0000256" key="6">
    <source>
        <dbReference type="ARBA" id="ARBA00022833"/>
    </source>
</evidence>
<organism evidence="16 17">
    <name type="scientific">Takifugu flavidus</name>
    <name type="common">sansaifugu</name>
    <dbReference type="NCBI Taxonomy" id="433684"/>
    <lineage>
        <taxon>Eukaryota</taxon>
        <taxon>Metazoa</taxon>
        <taxon>Chordata</taxon>
        <taxon>Craniata</taxon>
        <taxon>Vertebrata</taxon>
        <taxon>Euteleostomi</taxon>
        <taxon>Actinopterygii</taxon>
        <taxon>Neopterygii</taxon>
        <taxon>Teleostei</taxon>
        <taxon>Neoteleostei</taxon>
        <taxon>Acanthomorphata</taxon>
        <taxon>Eupercaria</taxon>
        <taxon>Tetraodontiformes</taxon>
        <taxon>Tetradontoidea</taxon>
        <taxon>Tetraodontidae</taxon>
        <taxon>Takifugu</taxon>
    </lineage>
</organism>
<comment type="caution">
    <text evidence="16">The sequence shown here is derived from an EMBL/GenBank/DDBJ whole genome shotgun (WGS) entry which is preliminary data.</text>
</comment>
<dbReference type="InterPro" id="IPR013154">
    <property type="entry name" value="ADH-like_N"/>
</dbReference>
<feature type="domain" description="Alcohol dehydrogenase-like N-terminal" evidence="15">
    <location>
        <begin position="34"/>
        <end position="162"/>
    </location>
</feature>
<dbReference type="CDD" id="cd08300">
    <property type="entry name" value="alcohol_DH_class_III"/>
    <property type="match status" value="1"/>
</dbReference>
<dbReference type="PANTHER" id="PTHR43880">
    <property type="entry name" value="ALCOHOL DEHYDROGENASE"/>
    <property type="match status" value="1"/>
</dbReference>
<comment type="similarity">
    <text evidence="2">Belongs to the zinc-containing alcohol dehydrogenase family. Class-III subfamily.</text>
</comment>
<dbReference type="Pfam" id="PF00107">
    <property type="entry name" value="ADH_zinc_N"/>
    <property type="match status" value="3"/>
</dbReference>
<dbReference type="InterPro" id="IPR036291">
    <property type="entry name" value="NAD(P)-bd_dom_sf"/>
</dbReference>
<comment type="catalytic activity">
    <reaction evidence="11">
        <text>S-(hydroxymethyl)glutathione + NAD(+) = S-formylglutathione + NADH + H(+)</text>
        <dbReference type="Rhea" id="RHEA:19985"/>
        <dbReference type="ChEBI" id="CHEBI:15378"/>
        <dbReference type="ChEBI" id="CHEBI:57540"/>
        <dbReference type="ChEBI" id="CHEBI:57688"/>
        <dbReference type="ChEBI" id="CHEBI:57945"/>
        <dbReference type="ChEBI" id="CHEBI:58758"/>
        <dbReference type="EC" id="1.1.1.284"/>
    </reaction>
</comment>
<feature type="domain" description="Alcohol dehydrogenase-like C-terminal" evidence="14">
    <location>
        <begin position="204"/>
        <end position="323"/>
    </location>
</feature>
<dbReference type="GO" id="GO:0046294">
    <property type="term" value="P:formaldehyde catabolic process"/>
    <property type="evidence" value="ECO:0007669"/>
    <property type="project" value="InterPro"/>
</dbReference>
<evidence type="ECO:0000256" key="2">
    <source>
        <dbReference type="ARBA" id="ARBA00010902"/>
    </source>
</evidence>
<comment type="catalytic activity">
    <reaction evidence="13">
        <text>a primary alcohol + NAD(+) = an aldehyde + NADH + H(+)</text>
        <dbReference type="Rhea" id="RHEA:10736"/>
        <dbReference type="ChEBI" id="CHEBI:15378"/>
        <dbReference type="ChEBI" id="CHEBI:15734"/>
        <dbReference type="ChEBI" id="CHEBI:17478"/>
        <dbReference type="ChEBI" id="CHEBI:57540"/>
        <dbReference type="ChEBI" id="CHEBI:57945"/>
        <dbReference type="EC" id="1.1.1.1"/>
    </reaction>
</comment>
<feature type="domain" description="Alcohol dehydrogenase-like C-terminal" evidence="14">
    <location>
        <begin position="799"/>
        <end position="920"/>
    </location>
</feature>
<dbReference type="NCBIfam" id="TIGR02818">
    <property type="entry name" value="adh_III_F_hyde"/>
    <property type="match status" value="1"/>
</dbReference>
<dbReference type="FunFam" id="3.40.50.720:FF:001160">
    <property type="entry name" value="Alcohol dehydrogenase 1"/>
    <property type="match status" value="1"/>
</dbReference>
<dbReference type="InterPro" id="IPR011032">
    <property type="entry name" value="GroES-like_sf"/>
</dbReference>
<dbReference type="GO" id="GO:0051903">
    <property type="term" value="F:S-(hydroxymethyl)glutathione dehydrogenase [NAD(P)+] activity"/>
    <property type="evidence" value="ECO:0007669"/>
    <property type="project" value="UniProtKB-EC"/>
</dbReference>
<dbReference type="GO" id="GO:0008270">
    <property type="term" value="F:zinc ion binding"/>
    <property type="evidence" value="ECO:0007669"/>
    <property type="project" value="InterPro"/>
</dbReference>
<evidence type="ECO:0000256" key="7">
    <source>
        <dbReference type="ARBA" id="ARBA00023002"/>
    </source>
</evidence>
<dbReference type="AlphaFoldDB" id="A0A5C6NZZ5"/>
<sequence length="971" mass="103397">MTTAGKIIKCRAAVAWEPNKPVVIEEIEVAPPQSNEIRIKIVATGVCHTDLYHLFEGMHKDGFPAVLGHEGAGIVESIGPGVTEFQPGDKVIPLFISQCRQCRFCKSPKTNQCEKGWAADKYDVMAPEESRFTCRGKKVLQFMGTSTFSEYTVMNQVAVAKIDPAAPLDKVCLLGCGICTGYGAAVNTAKVEPGSTCAVFGLGAVGLAAVMGCNAAGAKKIIAVDINPEKFEKAKVFGATDFVNPKDHDKPISQVLSEMTNGGVDFSLECVGNVAVMRDALESCVKGWGMSVVVGWTDKDNFSARPIQLIAGRTWKGSLFGGNMATAGTIIKCKAAVAWEPNKPLVIEEIEVAPPETNEIRIKIVATAVCHTDLYHLLENMHEEGFPTVLGHEAAGIVESVGPGVTEYQPGDKVIPLFIRQCRECRFCKSPKTNQCEKAWTGFTNSNMMAPEESRFTCKGKRLLQFTGTSTFAEYTVVNKLAVAKINSAAPLDKVCLLGCGVCTGYGAAINTAKVEPGSTCAVFGLGAVGLAAVMGCNAAGAKRIIAVDINPEKFEKAKVFGATDFVNPKDHDKPISQVLSEMTNGGVDFSLECTGNVEVMVILCRAAVAWEAGKPLAMEKVEVAPPRRGEVRIKIVATGICHTDAYTLGGADPEGVFPVVLGHEGAGVVESVGEGVTKFEAGDAVIPLYIPQCGECKFCKHPKTNLCQKIRLTQGKGLMPDGTTRFSCKGKSLFHFMGCSTFSEYTVVAEISLAKVDHRAPLDKVCLLGCGITTGYGAALNTAKVEAGSTCAVFGLGALGLAAIMGCQAAGAARIIGIDLNPNKFKIAREFGATDVVNPQDHSKPIQEVLIEMTDGGVDYSFECVGNVTIMRAALEACHKGWGTSVIIGVAAAGQEISTKPFQLVTGRTWKGTAFGGYRGVEGVPKLVEDYMNKKLKVDEFVTHTLPFEKMAEGFDLMHAGKCIRVVLQF</sequence>
<dbReference type="InterPro" id="IPR014183">
    <property type="entry name" value="ADH_3"/>
</dbReference>
<dbReference type="CDD" id="cd08277">
    <property type="entry name" value="liver_alcohol_DH_like"/>
    <property type="match status" value="1"/>
</dbReference>
<dbReference type="Pfam" id="PF08240">
    <property type="entry name" value="ADH_N"/>
    <property type="match status" value="3"/>
</dbReference>
<dbReference type="InterPro" id="IPR002328">
    <property type="entry name" value="ADH_Zn_CS"/>
</dbReference>
<keyword evidence="6" id="KW-0862">Zinc</keyword>
<evidence type="ECO:0000313" key="17">
    <source>
        <dbReference type="Proteomes" id="UP000324091"/>
    </source>
</evidence>
<comment type="catalytic activity">
    <reaction evidence="10">
        <text>S-(hydroxymethyl)glutathione + NADP(+) = S-formylglutathione + NADPH + H(+)</text>
        <dbReference type="Rhea" id="RHEA:19981"/>
        <dbReference type="ChEBI" id="CHEBI:15378"/>
        <dbReference type="ChEBI" id="CHEBI:57688"/>
        <dbReference type="ChEBI" id="CHEBI:57783"/>
        <dbReference type="ChEBI" id="CHEBI:58349"/>
        <dbReference type="ChEBI" id="CHEBI:58758"/>
        <dbReference type="EC" id="1.1.1.284"/>
    </reaction>
</comment>
<dbReference type="GO" id="GO:0005829">
    <property type="term" value="C:cytosol"/>
    <property type="evidence" value="ECO:0007669"/>
    <property type="project" value="TreeGrafter"/>
</dbReference>
<evidence type="ECO:0000256" key="1">
    <source>
        <dbReference type="ARBA" id="ARBA00001947"/>
    </source>
</evidence>
<evidence type="ECO:0000313" key="16">
    <source>
        <dbReference type="EMBL" id="TWW72605.1"/>
    </source>
</evidence>
<evidence type="ECO:0000256" key="13">
    <source>
        <dbReference type="ARBA" id="ARBA00049243"/>
    </source>
</evidence>
<feature type="domain" description="Alcohol dehydrogenase-like C-terminal" evidence="14">
    <location>
        <begin position="528"/>
        <end position="600"/>
    </location>
</feature>
<reference evidence="16 17" key="1">
    <citation type="submission" date="2019-04" db="EMBL/GenBank/DDBJ databases">
        <title>Chromosome genome assembly for Takifugu flavidus.</title>
        <authorList>
            <person name="Xiao S."/>
        </authorList>
    </citation>
    <scope>NUCLEOTIDE SEQUENCE [LARGE SCALE GENOMIC DNA]</scope>
    <source>
        <strain evidence="16">HTHZ2018</strain>
        <tissue evidence="16">Muscle</tissue>
    </source>
</reference>
<proteinExistence type="inferred from homology"/>
<evidence type="ECO:0000256" key="9">
    <source>
        <dbReference type="ARBA" id="ARBA00032767"/>
    </source>
</evidence>
<dbReference type="GO" id="GO:0004022">
    <property type="term" value="F:alcohol dehydrogenase (NAD+) activity"/>
    <property type="evidence" value="ECO:0007669"/>
    <property type="project" value="UniProtKB-EC"/>
</dbReference>
<dbReference type="EC" id="1.1.1.284" evidence="3"/>
<evidence type="ECO:0000256" key="8">
    <source>
        <dbReference type="ARBA" id="ARBA00023027"/>
    </source>
</evidence>
<dbReference type="PROSITE" id="PS00059">
    <property type="entry name" value="ADH_ZINC"/>
    <property type="match status" value="3"/>
</dbReference>
<dbReference type="EMBL" id="RHFK02000008">
    <property type="protein sequence ID" value="TWW72605.1"/>
    <property type="molecule type" value="Genomic_DNA"/>
</dbReference>
<keyword evidence="17" id="KW-1185">Reference proteome</keyword>
<comment type="cofactor">
    <cofactor evidence="1">
        <name>Zn(2+)</name>
        <dbReference type="ChEBI" id="CHEBI:29105"/>
    </cofactor>
</comment>
<dbReference type="Proteomes" id="UP000324091">
    <property type="component" value="Chromosome 16"/>
</dbReference>
<dbReference type="PANTHER" id="PTHR43880:SF12">
    <property type="entry name" value="ALCOHOL DEHYDROGENASE CLASS-3"/>
    <property type="match status" value="1"/>
</dbReference>
<gene>
    <name evidence="16" type="ORF">D4764_16G0011020</name>
</gene>
<dbReference type="FunFam" id="3.90.180.10:FF:000001">
    <property type="entry name" value="S-(hydroxymethyl)glutathione dehydrogenase"/>
    <property type="match status" value="3"/>
</dbReference>
<evidence type="ECO:0000256" key="12">
    <source>
        <dbReference type="ARBA" id="ARBA00049164"/>
    </source>
</evidence>
<dbReference type="InterPro" id="IPR013149">
    <property type="entry name" value="ADH-like_C"/>
</dbReference>
<protein>
    <recommendedName>
        <fullName evidence="9">S-(hydroxymethyl)glutathione dehydrogenase</fullName>
        <ecNumber evidence="4">1.1.1.1</ecNumber>
        <ecNumber evidence="3">1.1.1.284</ecNumber>
    </recommendedName>
</protein>
<dbReference type="Gene3D" id="3.40.50.720">
    <property type="entry name" value="NAD(P)-binding Rossmann-like Domain"/>
    <property type="match status" value="3"/>
</dbReference>
<evidence type="ECO:0000256" key="5">
    <source>
        <dbReference type="ARBA" id="ARBA00022723"/>
    </source>
</evidence>
<dbReference type="SUPFAM" id="SSF50129">
    <property type="entry name" value="GroES-like"/>
    <property type="match status" value="4"/>
</dbReference>
<evidence type="ECO:0000259" key="15">
    <source>
        <dbReference type="Pfam" id="PF08240"/>
    </source>
</evidence>
<evidence type="ECO:0000256" key="4">
    <source>
        <dbReference type="ARBA" id="ARBA00013190"/>
    </source>
</evidence>
<name>A0A5C6NZZ5_9TELE</name>
<evidence type="ECO:0000256" key="10">
    <source>
        <dbReference type="ARBA" id="ARBA00047793"/>
    </source>
</evidence>
<accession>A0A5C6NZZ5</accession>
<keyword evidence="5" id="KW-0479">Metal-binding</keyword>
<dbReference type="Gene3D" id="3.90.180.10">
    <property type="entry name" value="Medium-chain alcohol dehydrogenases, catalytic domain"/>
    <property type="match status" value="3"/>
</dbReference>
<dbReference type="FunFam" id="3.40.50.720:FF:000003">
    <property type="entry name" value="S-(hydroxymethyl)glutathione dehydrogenase"/>
    <property type="match status" value="2"/>
</dbReference>